<dbReference type="PANTHER" id="PTHR47706">
    <property type="entry name" value="NMRA-LIKE FAMILY PROTEIN"/>
    <property type="match status" value="1"/>
</dbReference>
<dbReference type="EMBL" id="CP009810">
    <property type="protein sequence ID" value="ATZ51285.1"/>
    <property type="molecule type" value="Genomic_DNA"/>
</dbReference>
<dbReference type="InterPro" id="IPR051609">
    <property type="entry name" value="NmrA/Isoflavone_reductase-like"/>
</dbReference>
<dbReference type="SUPFAM" id="SSF51735">
    <property type="entry name" value="NAD(P)-binding Rossmann-fold domains"/>
    <property type="match status" value="1"/>
</dbReference>
<organism evidence="5 6">
    <name type="scientific">Botryotinia fuckeliana (strain B05.10)</name>
    <name type="common">Noble rot fungus</name>
    <name type="synonym">Botrytis cinerea</name>
    <dbReference type="NCBI Taxonomy" id="332648"/>
    <lineage>
        <taxon>Eukaryota</taxon>
        <taxon>Fungi</taxon>
        <taxon>Dikarya</taxon>
        <taxon>Ascomycota</taxon>
        <taxon>Pezizomycotina</taxon>
        <taxon>Leotiomycetes</taxon>
        <taxon>Helotiales</taxon>
        <taxon>Sclerotiniaceae</taxon>
        <taxon>Botrytis</taxon>
    </lineage>
</organism>
<proteinExistence type="inferred from homology"/>
<keyword evidence="6" id="KW-1185">Reference proteome</keyword>
<dbReference type="VEuPathDB" id="FungiDB:Bcin06g06990"/>
<sequence>MVKIVLAGGAGNVGREVLEALLAEGKHEIKVFSRKEVPDLSSEGVTVNVVDYSDKAALVNALEGVDTVLSFIITFNDPNNQSQINLIDACIEAGVRRFAPSEWATRSHYGMPAYEGKDQVYDYLREINKEKKVLEFTLFQCGLFLNYFSYPHPSAKFMQIFPMPIDVENCRAIIHKDTKAQITLTSVQDLARIVTKAVDYESAWPEVSGVRANQMPVLDFIKLCEKIRGKKFIVESVEKSDLEKGILTSSWFPVIVHSSVSEDLRDAFSQSYFSAFILALERGGWNASNEWNELLPKFCFTYAEEFLSNVWKHGP</sequence>
<feature type="domain" description="NmrA-like" evidence="4">
    <location>
        <begin position="3"/>
        <end position="257"/>
    </location>
</feature>
<reference evidence="5 6" key="2">
    <citation type="journal article" date="2012" name="Eukaryot. Cell">
        <title>Genome update of Botrytis cinerea strains B05.10 and T4.</title>
        <authorList>
            <person name="Staats M."/>
            <person name="van Kan J.A."/>
        </authorList>
    </citation>
    <scope>NUCLEOTIDE SEQUENCE [LARGE SCALE GENOMIC DNA]</scope>
    <source>
        <strain evidence="5 6">B05.10</strain>
    </source>
</reference>
<evidence type="ECO:0000256" key="1">
    <source>
        <dbReference type="ARBA" id="ARBA00005725"/>
    </source>
</evidence>
<evidence type="ECO:0000313" key="6">
    <source>
        <dbReference type="Proteomes" id="UP000001798"/>
    </source>
</evidence>
<comment type="similarity">
    <text evidence="1">Belongs to the NmrA-type oxidoreductase family. Isoflavone reductase subfamily.</text>
</comment>
<dbReference type="InterPro" id="IPR036291">
    <property type="entry name" value="NAD(P)-bd_dom_sf"/>
</dbReference>
<keyword evidence="2" id="KW-0521">NADP</keyword>
<dbReference type="AlphaFoldDB" id="A0A384JL21"/>
<dbReference type="OrthoDB" id="10000533at2759"/>
<reference evidence="5 6" key="3">
    <citation type="journal article" date="2017" name="Mol. Plant Pathol.">
        <title>A gapless genome sequence of the fungus Botrytis cinerea.</title>
        <authorList>
            <person name="Van Kan J.A."/>
            <person name="Stassen J.H."/>
            <person name="Mosbach A."/>
            <person name="Van Der Lee T.A."/>
            <person name="Faino L."/>
            <person name="Farmer A.D."/>
            <person name="Papasotiriou D.G."/>
            <person name="Zhou S."/>
            <person name="Seidl M.F."/>
            <person name="Cottam E."/>
            <person name="Edel D."/>
            <person name="Hahn M."/>
            <person name="Schwartz D.C."/>
            <person name="Dietrich R.A."/>
            <person name="Widdison S."/>
            <person name="Scalliet G."/>
        </authorList>
    </citation>
    <scope>NUCLEOTIDE SEQUENCE [LARGE SCALE GENOMIC DNA]</scope>
    <source>
        <strain evidence="5 6">B05.10</strain>
    </source>
</reference>
<gene>
    <name evidence="5" type="ORF">BCIN_06g06990</name>
</gene>
<dbReference type="InterPro" id="IPR008030">
    <property type="entry name" value="NmrA-like"/>
</dbReference>
<protein>
    <recommendedName>
        <fullName evidence="4">NmrA-like domain-containing protein</fullName>
    </recommendedName>
</protein>
<evidence type="ECO:0000313" key="5">
    <source>
        <dbReference type="EMBL" id="ATZ51285.1"/>
    </source>
</evidence>
<dbReference type="Gene3D" id="3.40.50.720">
    <property type="entry name" value="NAD(P)-binding Rossmann-like Domain"/>
    <property type="match status" value="1"/>
</dbReference>
<name>A0A384JL21_BOTFB</name>
<dbReference type="Pfam" id="PF05368">
    <property type="entry name" value="NmrA"/>
    <property type="match status" value="1"/>
</dbReference>
<reference evidence="5 6" key="1">
    <citation type="journal article" date="2011" name="PLoS Genet.">
        <title>Genomic analysis of the necrotrophic fungal pathogens Sclerotinia sclerotiorum and Botrytis cinerea.</title>
        <authorList>
            <person name="Amselem J."/>
            <person name="Cuomo C.A."/>
            <person name="van Kan J.A."/>
            <person name="Viaud M."/>
            <person name="Benito E.P."/>
            <person name="Couloux A."/>
            <person name="Coutinho P.M."/>
            <person name="de Vries R.P."/>
            <person name="Dyer P.S."/>
            <person name="Fillinger S."/>
            <person name="Fournier E."/>
            <person name="Gout L."/>
            <person name="Hahn M."/>
            <person name="Kohn L."/>
            <person name="Lapalu N."/>
            <person name="Plummer K.M."/>
            <person name="Pradier J.M."/>
            <person name="Quevillon E."/>
            <person name="Sharon A."/>
            <person name="Simon A."/>
            <person name="ten Have A."/>
            <person name="Tudzynski B."/>
            <person name="Tudzynski P."/>
            <person name="Wincker P."/>
            <person name="Andrew M."/>
            <person name="Anthouard V."/>
            <person name="Beever R.E."/>
            <person name="Beffa R."/>
            <person name="Benoit I."/>
            <person name="Bouzid O."/>
            <person name="Brault B."/>
            <person name="Chen Z."/>
            <person name="Choquer M."/>
            <person name="Collemare J."/>
            <person name="Cotton P."/>
            <person name="Danchin E.G."/>
            <person name="Da Silva C."/>
            <person name="Gautier A."/>
            <person name="Giraud C."/>
            <person name="Giraud T."/>
            <person name="Gonzalez C."/>
            <person name="Grossetete S."/>
            <person name="Guldener U."/>
            <person name="Henrissat B."/>
            <person name="Howlett B.J."/>
            <person name="Kodira C."/>
            <person name="Kretschmer M."/>
            <person name="Lappartient A."/>
            <person name="Leroch M."/>
            <person name="Levis C."/>
            <person name="Mauceli E."/>
            <person name="Neuveglise C."/>
            <person name="Oeser B."/>
            <person name="Pearson M."/>
            <person name="Poulain J."/>
            <person name="Poussereau N."/>
            <person name="Quesneville H."/>
            <person name="Rascle C."/>
            <person name="Schumacher J."/>
            <person name="Segurens B."/>
            <person name="Sexton A."/>
            <person name="Silva E."/>
            <person name="Sirven C."/>
            <person name="Soanes D.M."/>
            <person name="Talbot N.J."/>
            <person name="Templeton M."/>
            <person name="Yandava C."/>
            <person name="Yarden O."/>
            <person name="Zeng Q."/>
            <person name="Rollins J.A."/>
            <person name="Lebrun M.H."/>
            <person name="Dickman M."/>
        </authorList>
    </citation>
    <scope>NUCLEOTIDE SEQUENCE [LARGE SCALE GENOMIC DNA]</scope>
    <source>
        <strain evidence="5 6">B05.10</strain>
    </source>
</reference>
<evidence type="ECO:0000256" key="3">
    <source>
        <dbReference type="ARBA" id="ARBA00023002"/>
    </source>
</evidence>
<dbReference type="GO" id="GO:0016491">
    <property type="term" value="F:oxidoreductase activity"/>
    <property type="evidence" value="ECO:0007669"/>
    <property type="project" value="UniProtKB-KW"/>
</dbReference>
<evidence type="ECO:0000259" key="4">
    <source>
        <dbReference type="Pfam" id="PF05368"/>
    </source>
</evidence>
<dbReference type="KEGG" id="bfu:BCIN_06g06990"/>
<keyword evidence="3" id="KW-0560">Oxidoreductase</keyword>
<evidence type="ECO:0000256" key="2">
    <source>
        <dbReference type="ARBA" id="ARBA00022857"/>
    </source>
</evidence>
<dbReference type="Gene3D" id="3.90.25.10">
    <property type="entry name" value="UDP-galactose 4-epimerase, domain 1"/>
    <property type="match status" value="1"/>
</dbReference>
<dbReference type="PANTHER" id="PTHR47706:SF4">
    <property type="entry name" value="NMRA-LIKE DOMAIN-CONTAINING PROTEIN"/>
    <property type="match status" value="1"/>
</dbReference>
<dbReference type="RefSeq" id="XP_024549495.1">
    <property type="nucleotide sequence ID" value="XM_024693709.1"/>
</dbReference>
<dbReference type="Proteomes" id="UP000001798">
    <property type="component" value="Chromosome 6"/>
</dbReference>
<accession>A0A384JL21</accession>
<dbReference type="GeneID" id="5435711"/>